<dbReference type="Gene3D" id="3.30.420.10">
    <property type="entry name" value="Ribonuclease H-like superfamily/Ribonuclease H"/>
    <property type="match status" value="1"/>
</dbReference>
<dbReference type="InterPro" id="IPR036397">
    <property type="entry name" value="RNaseH_sf"/>
</dbReference>
<feature type="non-terminal residue" evidence="2">
    <location>
        <position position="71"/>
    </location>
</feature>
<dbReference type="GO" id="GO:0004523">
    <property type="term" value="F:RNA-DNA hybrid ribonuclease activity"/>
    <property type="evidence" value="ECO:0007669"/>
    <property type="project" value="InterPro"/>
</dbReference>
<reference evidence="2 3" key="1">
    <citation type="journal article" date="2014" name="Am. J. Bot.">
        <title>Genome assembly and annotation for red clover (Trifolium pratense; Fabaceae).</title>
        <authorList>
            <person name="Istvanek J."/>
            <person name="Jaros M."/>
            <person name="Krenek A."/>
            <person name="Repkova J."/>
        </authorList>
    </citation>
    <scope>NUCLEOTIDE SEQUENCE [LARGE SCALE GENOMIC DNA]</scope>
    <source>
        <strain evidence="3">cv. Tatra</strain>
        <tissue evidence="2">Young leaves</tissue>
    </source>
</reference>
<dbReference type="AlphaFoldDB" id="A0A2K3JPM7"/>
<feature type="domain" description="RNase H type-1" evidence="1">
    <location>
        <begin position="17"/>
        <end position="71"/>
    </location>
</feature>
<name>A0A2K3JPM7_TRIPR</name>
<evidence type="ECO:0000313" key="3">
    <source>
        <dbReference type="Proteomes" id="UP000236291"/>
    </source>
</evidence>
<dbReference type="EMBL" id="ASHM01073603">
    <property type="protein sequence ID" value="PNX55999.1"/>
    <property type="molecule type" value="Genomic_DNA"/>
</dbReference>
<proteinExistence type="predicted"/>
<evidence type="ECO:0000259" key="1">
    <source>
        <dbReference type="PROSITE" id="PS50879"/>
    </source>
</evidence>
<sequence>MAMYSLEYKFCKIEILCKRSVILEFDGASSGNPGKSGVGAVLRDGNKVQCFSQGLGTQTNRCRTQTHQETN</sequence>
<dbReference type="Proteomes" id="UP000236291">
    <property type="component" value="Unassembled WGS sequence"/>
</dbReference>
<dbReference type="InterPro" id="IPR012337">
    <property type="entry name" value="RNaseH-like_sf"/>
</dbReference>
<reference evidence="2 3" key="2">
    <citation type="journal article" date="2017" name="Front. Plant Sci.">
        <title>Gene Classification and Mining of Molecular Markers Useful in Red Clover (Trifolium pratense) Breeding.</title>
        <authorList>
            <person name="Istvanek J."/>
            <person name="Dluhosova J."/>
            <person name="Dluhos P."/>
            <person name="Patkova L."/>
            <person name="Nedelnik J."/>
            <person name="Repkova J."/>
        </authorList>
    </citation>
    <scope>NUCLEOTIDE SEQUENCE [LARGE SCALE GENOMIC DNA]</scope>
    <source>
        <strain evidence="3">cv. Tatra</strain>
        <tissue evidence="2">Young leaves</tissue>
    </source>
</reference>
<comment type="caution">
    <text evidence="2">The sequence shown here is derived from an EMBL/GenBank/DDBJ whole genome shotgun (WGS) entry which is preliminary data.</text>
</comment>
<gene>
    <name evidence="2" type="ORF">L195_g049633</name>
</gene>
<dbReference type="PROSITE" id="PS50879">
    <property type="entry name" value="RNASE_H_1"/>
    <property type="match status" value="1"/>
</dbReference>
<evidence type="ECO:0000313" key="2">
    <source>
        <dbReference type="EMBL" id="PNX55999.1"/>
    </source>
</evidence>
<accession>A0A2K3JPM7</accession>
<dbReference type="GO" id="GO:0003676">
    <property type="term" value="F:nucleic acid binding"/>
    <property type="evidence" value="ECO:0007669"/>
    <property type="project" value="InterPro"/>
</dbReference>
<protein>
    <submittedName>
        <fullName evidence="2">RNase H family protein</fullName>
    </submittedName>
</protein>
<dbReference type="SUPFAM" id="SSF53098">
    <property type="entry name" value="Ribonuclease H-like"/>
    <property type="match status" value="1"/>
</dbReference>
<organism evidence="2 3">
    <name type="scientific">Trifolium pratense</name>
    <name type="common">Red clover</name>
    <dbReference type="NCBI Taxonomy" id="57577"/>
    <lineage>
        <taxon>Eukaryota</taxon>
        <taxon>Viridiplantae</taxon>
        <taxon>Streptophyta</taxon>
        <taxon>Embryophyta</taxon>
        <taxon>Tracheophyta</taxon>
        <taxon>Spermatophyta</taxon>
        <taxon>Magnoliopsida</taxon>
        <taxon>eudicotyledons</taxon>
        <taxon>Gunneridae</taxon>
        <taxon>Pentapetalae</taxon>
        <taxon>rosids</taxon>
        <taxon>fabids</taxon>
        <taxon>Fabales</taxon>
        <taxon>Fabaceae</taxon>
        <taxon>Papilionoideae</taxon>
        <taxon>50 kb inversion clade</taxon>
        <taxon>NPAAA clade</taxon>
        <taxon>Hologalegina</taxon>
        <taxon>IRL clade</taxon>
        <taxon>Trifolieae</taxon>
        <taxon>Trifolium</taxon>
    </lineage>
</organism>
<dbReference type="InterPro" id="IPR002156">
    <property type="entry name" value="RNaseH_domain"/>
</dbReference>